<evidence type="ECO:0000313" key="2">
    <source>
        <dbReference type="Proteomes" id="UP000001564"/>
    </source>
</evidence>
<dbReference type="RefSeq" id="WP_011931880.1">
    <property type="nucleotide sequence ID" value="NC_009480.1"/>
</dbReference>
<organism evidence="1 2">
    <name type="scientific">Clavibacter michiganensis subsp. michiganensis (strain NCPPB 382)</name>
    <dbReference type="NCBI Taxonomy" id="443906"/>
    <lineage>
        <taxon>Bacteria</taxon>
        <taxon>Bacillati</taxon>
        <taxon>Actinomycetota</taxon>
        <taxon>Actinomycetes</taxon>
        <taxon>Micrococcales</taxon>
        <taxon>Microbacteriaceae</taxon>
        <taxon>Clavibacter</taxon>
    </lineage>
</organism>
<accession>A5CNP9</accession>
<dbReference type="HOGENOM" id="CLU_147826_0_0_11"/>
<protein>
    <submittedName>
        <fullName evidence="1">Uncharacterized protein</fullName>
    </submittedName>
</protein>
<proteinExistence type="predicted"/>
<dbReference type="AlphaFoldDB" id="A5CNP9"/>
<sequence>MEAFEVTVLGERWRIAEREPMGATPAYDLDWLDGPADGTYGFAVGGAPLTPEQLIAEATAFVEGFSEAGGIGEDFPGFVPARFRDAGFRDAGFRDAGFRDAG</sequence>
<name>A5CNP9_CLAM3</name>
<evidence type="ECO:0000313" key="1">
    <source>
        <dbReference type="EMBL" id="CAN00687.1"/>
    </source>
</evidence>
<dbReference type="EMBL" id="AM711867">
    <property type="protein sequence ID" value="CAN00687.1"/>
    <property type="molecule type" value="Genomic_DNA"/>
</dbReference>
<dbReference type="Proteomes" id="UP000001564">
    <property type="component" value="Chromosome"/>
</dbReference>
<reference evidence="1 2" key="1">
    <citation type="journal article" date="2008" name="J. Bacteriol.">
        <title>The genome sequence of the tomato-pathogenic actinomycete Clavibacter michiganensis subsp. michiganensis NCPPB382 reveals a large island involved in pathogenicity.</title>
        <authorList>
            <person name="Gartemann K.H."/>
            <person name="Abt B."/>
            <person name="Bekel T."/>
            <person name="Burger A."/>
            <person name="Engemann J."/>
            <person name="Flugel M."/>
            <person name="Gaigalat L."/>
            <person name="Goesmann A."/>
            <person name="Grafen I."/>
            <person name="Kalinowski J."/>
            <person name="Kaup O."/>
            <person name="Kirchner O."/>
            <person name="Krause L."/>
            <person name="Linke B."/>
            <person name="McHardy A."/>
            <person name="Meyer F."/>
            <person name="Pohle S."/>
            <person name="Ruckert C."/>
            <person name="Schneiker S."/>
            <person name="Zellermann E.M."/>
            <person name="Puhler A."/>
            <person name="Eichenlaub R."/>
            <person name="Kaiser O."/>
            <person name="Bartels D."/>
        </authorList>
    </citation>
    <scope>NUCLEOTIDE SEQUENCE [LARGE SCALE GENOMIC DNA]</scope>
    <source>
        <strain evidence="1 2">NCPPB 382</strain>
    </source>
</reference>
<dbReference type="KEGG" id="cmi:CMM_0660"/>
<keyword evidence="2" id="KW-1185">Reference proteome</keyword>
<gene>
    <name evidence="1" type="ordered locus">CMM_0660</name>
</gene>